<reference evidence="2 3" key="1">
    <citation type="journal article" date="2018" name="ISME J.">
        <title>Endosymbiont genomes yield clues of tubeworm success.</title>
        <authorList>
            <person name="Li Y."/>
            <person name="Liles M.R."/>
            <person name="Halanych K.M."/>
        </authorList>
    </citation>
    <scope>NUCLEOTIDE SEQUENCE [LARGE SCALE GENOMIC DNA]</scope>
    <source>
        <strain evidence="2">A1422</strain>
    </source>
</reference>
<dbReference type="EMBL" id="QFXD01000155">
    <property type="protein sequence ID" value="RDH90655.1"/>
    <property type="molecule type" value="Genomic_DNA"/>
</dbReference>
<name>A0A370DX39_9GAMM</name>
<dbReference type="Pfam" id="PF16811">
    <property type="entry name" value="TAtT"/>
    <property type="match status" value="1"/>
</dbReference>
<evidence type="ECO:0000313" key="2">
    <source>
        <dbReference type="EMBL" id="RDH90655.1"/>
    </source>
</evidence>
<evidence type="ECO:0000313" key="3">
    <source>
        <dbReference type="Proteomes" id="UP000255508"/>
    </source>
</evidence>
<keyword evidence="1" id="KW-0732">Signal</keyword>
<dbReference type="PROSITE" id="PS51257">
    <property type="entry name" value="PROKAR_LIPOPROTEIN"/>
    <property type="match status" value="1"/>
</dbReference>
<dbReference type="Gene3D" id="1.25.40.920">
    <property type="entry name" value="TRAP transporter T-component"/>
    <property type="match status" value="1"/>
</dbReference>
<evidence type="ECO:0000256" key="1">
    <source>
        <dbReference type="SAM" id="SignalP"/>
    </source>
</evidence>
<dbReference type="AlphaFoldDB" id="A0A370DX39"/>
<organism evidence="2 3">
    <name type="scientific">endosymbiont of Lamellibrachia luymesi</name>
    <dbReference type="NCBI Taxonomy" id="2200907"/>
    <lineage>
        <taxon>Bacteria</taxon>
        <taxon>Pseudomonadati</taxon>
        <taxon>Pseudomonadota</taxon>
        <taxon>Gammaproteobacteria</taxon>
        <taxon>sulfur-oxidizing symbionts</taxon>
    </lineage>
</organism>
<gene>
    <name evidence="2" type="ORF">DIZ79_08710</name>
</gene>
<dbReference type="InterPro" id="IPR031823">
    <property type="entry name" value="TatT"/>
</dbReference>
<dbReference type="InterPro" id="IPR038537">
    <property type="entry name" value="TatT_sf"/>
</dbReference>
<comment type="caution">
    <text evidence="2">The sequence shown here is derived from an EMBL/GenBank/DDBJ whole genome shotgun (WGS) entry which is preliminary data.</text>
</comment>
<accession>A0A370DX39</accession>
<proteinExistence type="predicted"/>
<evidence type="ECO:0008006" key="4">
    <source>
        <dbReference type="Google" id="ProtNLM"/>
    </source>
</evidence>
<sequence>MARRFLTIKATAFGLFLLLISGCASMATDRLAGNLSSAMLNQTDPEIVRSGAPAYLLLLDSLIADDDDPALLFAGARLYSAYGGGLVSDTARRKGLADKALEYASRGLCQSQPDICATMDKPFTEFEPNVLKVGPSDAEGLYVFGTSWAGWIQANLDDWNAIAELPKIEAVLQRVIDLDPAYEAGRAQLYLGVIRTQLPPALGGKPEVGRKHFELAIRYSEGKDLMAKVEFARRYARLLFNQELHDNLLHEVIAANPSVPGLTLSNVIAQRQAREMLNDDYF</sequence>
<dbReference type="Proteomes" id="UP000255508">
    <property type="component" value="Unassembled WGS sequence"/>
</dbReference>
<feature type="signal peptide" evidence="1">
    <location>
        <begin position="1"/>
        <end position="26"/>
    </location>
</feature>
<protein>
    <recommendedName>
        <fullName evidence="4">TRAP transporter TatT component family protein</fullName>
    </recommendedName>
</protein>
<feature type="chain" id="PRO_5017018556" description="TRAP transporter TatT component family protein" evidence="1">
    <location>
        <begin position="27"/>
        <end position="282"/>
    </location>
</feature>